<reference evidence="1" key="1">
    <citation type="journal article" date="2015" name="Nature">
        <title>Complex archaea that bridge the gap between prokaryotes and eukaryotes.</title>
        <authorList>
            <person name="Spang A."/>
            <person name="Saw J.H."/>
            <person name="Jorgensen S.L."/>
            <person name="Zaremba-Niedzwiedzka K."/>
            <person name="Martijn J."/>
            <person name="Lind A.E."/>
            <person name="van Eijk R."/>
            <person name="Schleper C."/>
            <person name="Guy L."/>
            <person name="Ettema T.J."/>
        </authorList>
    </citation>
    <scope>NUCLEOTIDE SEQUENCE</scope>
</reference>
<protein>
    <submittedName>
        <fullName evidence="1">Uncharacterized protein</fullName>
    </submittedName>
</protein>
<dbReference type="AlphaFoldDB" id="A0A0F9HJP3"/>
<gene>
    <name evidence="1" type="ORF">LCGC14_1774780</name>
</gene>
<evidence type="ECO:0000313" key="1">
    <source>
        <dbReference type="EMBL" id="KKM03397.1"/>
    </source>
</evidence>
<comment type="caution">
    <text evidence="1">The sequence shown here is derived from an EMBL/GenBank/DDBJ whole genome shotgun (WGS) entry which is preliminary data.</text>
</comment>
<name>A0A0F9HJP3_9ZZZZ</name>
<feature type="non-terminal residue" evidence="1">
    <location>
        <position position="1"/>
    </location>
</feature>
<organism evidence="1">
    <name type="scientific">marine sediment metagenome</name>
    <dbReference type="NCBI Taxonomy" id="412755"/>
    <lineage>
        <taxon>unclassified sequences</taxon>
        <taxon>metagenomes</taxon>
        <taxon>ecological metagenomes</taxon>
    </lineage>
</organism>
<accession>A0A0F9HJP3</accession>
<sequence length="58" mass="6841">ADILRTDLDIVADYFHERYPELSDEQAEAISEQMDKILTPLYKRLNKIAKDIDVLKYI</sequence>
<dbReference type="EMBL" id="LAZR01016689">
    <property type="protein sequence ID" value="KKM03397.1"/>
    <property type="molecule type" value="Genomic_DNA"/>
</dbReference>
<proteinExistence type="predicted"/>